<reference evidence="3" key="1">
    <citation type="journal article" date="2019" name="Int. J. Syst. Evol. Microbiol.">
        <title>The Global Catalogue of Microorganisms (GCM) 10K type strain sequencing project: providing services to taxonomists for standard genome sequencing and annotation.</title>
        <authorList>
            <consortium name="The Broad Institute Genomics Platform"/>
            <consortium name="The Broad Institute Genome Sequencing Center for Infectious Disease"/>
            <person name="Wu L."/>
            <person name="Ma J."/>
        </authorList>
    </citation>
    <scope>NUCLEOTIDE SEQUENCE [LARGE SCALE GENOMIC DNA]</scope>
    <source>
        <strain evidence="3">CGMCC 4.7645</strain>
    </source>
</reference>
<proteinExistence type="predicted"/>
<feature type="domain" description="Effector-associated" evidence="1">
    <location>
        <begin position="9"/>
        <end position="87"/>
    </location>
</feature>
<evidence type="ECO:0000259" key="1">
    <source>
        <dbReference type="Pfam" id="PF19956"/>
    </source>
</evidence>
<evidence type="ECO:0000313" key="2">
    <source>
        <dbReference type="EMBL" id="MFD2418290.1"/>
    </source>
</evidence>
<accession>A0ABW5FTD3</accession>
<evidence type="ECO:0000313" key="3">
    <source>
        <dbReference type="Proteomes" id="UP001597417"/>
    </source>
</evidence>
<protein>
    <recommendedName>
        <fullName evidence="1">Effector-associated domain-containing protein</fullName>
    </recommendedName>
</protein>
<keyword evidence="3" id="KW-1185">Reference proteome</keyword>
<name>A0ABW5FTD3_9PSEU</name>
<dbReference type="RefSeq" id="WP_378266237.1">
    <property type="nucleotide sequence ID" value="NZ_JBHUKR010000007.1"/>
</dbReference>
<dbReference type="Pfam" id="PF19956">
    <property type="entry name" value="EAD2"/>
    <property type="match status" value="1"/>
</dbReference>
<organism evidence="2 3">
    <name type="scientific">Amycolatopsis pigmentata</name>
    <dbReference type="NCBI Taxonomy" id="450801"/>
    <lineage>
        <taxon>Bacteria</taxon>
        <taxon>Bacillati</taxon>
        <taxon>Actinomycetota</taxon>
        <taxon>Actinomycetes</taxon>
        <taxon>Pseudonocardiales</taxon>
        <taxon>Pseudonocardiaceae</taxon>
        <taxon>Amycolatopsis</taxon>
    </lineage>
</organism>
<sequence>MDRPFFRLADALDALPTLADQGTRELVIGQLPPAISGAVRHHAQRRLQIMEILRTCLDYPGGVEELLVILGELEGDSLPLGRLVETVREVLPQMGG</sequence>
<dbReference type="InterPro" id="IPR045431">
    <property type="entry name" value="EAD2"/>
</dbReference>
<comment type="caution">
    <text evidence="2">The sequence shown here is derived from an EMBL/GenBank/DDBJ whole genome shotgun (WGS) entry which is preliminary data.</text>
</comment>
<dbReference type="EMBL" id="JBHUKR010000007">
    <property type="protein sequence ID" value="MFD2418290.1"/>
    <property type="molecule type" value="Genomic_DNA"/>
</dbReference>
<gene>
    <name evidence="2" type="ORF">ACFSXZ_18360</name>
</gene>
<dbReference type="Proteomes" id="UP001597417">
    <property type="component" value="Unassembled WGS sequence"/>
</dbReference>